<evidence type="ECO:0000313" key="2">
    <source>
        <dbReference type="EMBL" id="RZT86868.1"/>
    </source>
</evidence>
<dbReference type="Pfam" id="PF26450">
    <property type="entry name" value="DUF8129"/>
    <property type="match status" value="1"/>
</dbReference>
<feature type="domain" description="DUF8129" evidence="1">
    <location>
        <begin position="307"/>
        <end position="344"/>
    </location>
</feature>
<organism evidence="2 3">
    <name type="scientific">Pseudonocardia sediminis</name>
    <dbReference type="NCBI Taxonomy" id="1397368"/>
    <lineage>
        <taxon>Bacteria</taxon>
        <taxon>Bacillati</taxon>
        <taxon>Actinomycetota</taxon>
        <taxon>Actinomycetes</taxon>
        <taxon>Pseudonocardiales</taxon>
        <taxon>Pseudonocardiaceae</taxon>
        <taxon>Pseudonocardia</taxon>
    </lineage>
</organism>
<dbReference type="InterPro" id="IPR058442">
    <property type="entry name" value="DUF8129"/>
</dbReference>
<dbReference type="EMBL" id="SHKL01000001">
    <property type="protein sequence ID" value="RZT86868.1"/>
    <property type="molecule type" value="Genomic_DNA"/>
</dbReference>
<proteinExistence type="predicted"/>
<dbReference type="Proteomes" id="UP000291591">
    <property type="component" value="Unassembled WGS sequence"/>
</dbReference>
<evidence type="ECO:0000313" key="3">
    <source>
        <dbReference type="Proteomes" id="UP000291591"/>
    </source>
</evidence>
<keyword evidence="3" id="KW-1185">Reference proteome</keyword>
<gene>
    <name evidence="2" type="ORF">EV383_3767</name>
</gene>
<accession>A0A4Q7V0D7</accession>
<evidence type="ECO:0000259" key="1">
    <source>
        <dbReference type="Pfam" id="PF26450"/>
    </source>
</evidence>
<comment type="caution">
    <text evidence="2">The sequence shown here is derived from an EMBL/GenBank/DDBJ whole genome shotgun (WGS) entry which is preliminary data.</text>
</comment>
<reference evidence="2 3" key="1">
    <citation type="submission" date="2019-02" db="EMBL/GenBank/DDBJ databases">
        <title>Sequencing the genomes of 1000 actinobacteria strains.</title>
        <authorList>
            <person name="Klenk H.-P."/>
        </authorList>
    </citation>
    <scope>NUCLEOTIDE SEQUENCE [LARGE SCALE GENOMIC DNA]</scope>
    <source>
        <strain evidence="2 3">DSM 45779</strain>
    </source>
</reference>
<name>A0A4Q7V0D7_PSEST</name>
<sequence>MKRVSHEDWTAVRRVDGRGKSRVYPLEWCLVPDTTAIVSQLRTLEQLTRTENQVARIRVAQARTDGVRRELETNASNAERRIGRIRDALREMRAVPDVVGPVVGSLAALVKSAGEQAQRFDEALLGDLALERQLLDRARYLVALTTTDGPVTVNRLAQELVEAHTETVDWLSTVLAEEALGGPAALRATPLQVVRGGVTQVVRLPARVTADGLNRAGDTIARAGIRARDRMQALAENADRLARDTREVLEVGFDAALDRAEAVTRREGADDTAAALHETRRDRGLLTAGELPVSGYDALSGKDAVTAVRALGSVEDVQAVARYEEKHKNRTGVVTAARNRHAEMAKATVAS</sequence>
<protein>
    <recommendedName>
        <fullName evidence="1">DUF8129 domain-containing protein</fullName>
    </recommendedName>
</protein>
<dbReference type="AlphaFoldDB" id="A0A4Q7V0D7"/>